<proteinExistence type="predicted"/>
<organism evidence="3 4">
    <name type="scientific">Rhodosorus marinus</name>
    <dbReference type="NCBI Taxonomy" id="101924"/>
    <lineage>
        <taxon>Eukaryota</taxon>
        <taxon>Rhodophyta</taxon>
        <taxon>Stylonematophyceae</taxon>
        <taxon>Stylonematales</taxon>
        <taxon>Stylonemataceae</taxon>
        <taxon>Rhodosorus</taxon>
    </lineage>
</organism>
<dbReference type="InterPro" id="IPR002654">
    <property type="entry name" value="Glyco_trans_25"/>
</dbReference>
<sequence length="406" mass="46978">MKRVWKSLRIGHATHRVDLELGRRVRGGAASTGHRFGRIDADDHVRKSKAIRITVWCTLLLFIIFISSFALGLGHRKFGSEYVESLPYPFTIVAEVQSREGLKWSTGWKDKRPTSFPAGYVGVRPGTFRDPLSSESAHRYRAFDEMFVLTSPKCPHQLDVFKKKAEQQGLRFQTINNYNNEFSLESPPIPIRLDKSLNDLSHRERVTLRRDVSYALSHRSVWERMVDLGLQRVLIIDDTLFISEKLAEVLPELFARIDQESVGGSLTWHMIYFRRMIVDSEAGSNNETPWEGPEGKWTSNPSFHHPIVRAKPSYGAGAYAVSLHGARWLYDHLTEYKVPIDLQLFQFQREYRDEFVALSACGNDQRREFCPENVEVLLDDKDADECRWRRFQEKKFSNHQKNFGGN</sequence>
<protein>
    <recommendedName>
        <fullName evidence="2">Glycosyl transferase family 25 domain-containing protein</fullName>
    </recommendedName>
</protein>
<evidence type="ECO:0000313" key="3">
    <source>
        <dbReference type="EMBL" id="KAJ8901740.1"/>
    </source>
</evidence>
<keyword evidence="1" id="KW-1133">Transmembrane helix</keyword>
<keyword evidence="1" id="KW-0472">Membrane</keyword>
<comment type="caution">
    <text evidence="3">The sequence shown here is derived from an EMBL/GenBank/DDBJ whole genome shotgun (WGS) entry which is preliminary data.</text>
</comment>
<dbReference type="Pfam" id="PF01755">
    <property type="entry name" value="Glyco_transf_25"/>
    <property type="match status" value="1"/>
</dbReference>
<gene>
    <name evidence="3" type="ORF">NDN08_003946</name>
</gene>
<dbReference type="AlphaFoldDB" id="A0AAV8UGV7"/>
<reference evidence="3 4" key="1">
    <citation type="journal article" date="2023" name="Nat. Commun.">
        <title>Origin of minicircular mitochondrial genomes in red algae.</title>
        <authorList>
            <person name="Lee Y."/>
            <person name="Cho C.H."/>
            <person name="Lee Y.M."/>
            <person name="Park S.I."/>
            <person name="Yang J.H."/>
            <person name="West J.A."/>
            <person name="Bhattacharya D."/>
            <person name="Yoon H.S."/>
        </authorList>
    </citation>
    <scope>NUCLEOTIDE SEQUENCE [LARGE SCALE GENOMIC DNA]</scope>
    <source>
        <strain evidence="3 4">CCMP1338</strain>
        <tissue evidence="3">Whole cell</tissue>
    </source>
</reference>
<evidence type="ECO:0000313" key="4">
    <source>
        <dbReference type="Proteomes" id="UP001157974"/>
    </source>
</evidence>
<name>A0AAV8UGV7_9RHOD</name>
<dbReference type="EMBL" id="JAMWBK010000010">
    <property type="protein sequence ID" value="KAJ8901740.1"/>
    <property type="molecule type" value="Genomic_DNA"/>
</dbReference>
<keyword evidence="1" id="KW-0812">Transmembrane</keyword>
<feature type="domain" description="Glycosyl transferase family 25" evidence="2">
    <location>
        <begin position="159"/>
        <end position="342"/>
    </location>
</feature>
<evidence type="ECO:0000259" key="2">
    <source>
        <dbReference type="Pfam" id="PF01755"/>
    </source>
</evidence>
<keyword evidence="4" id="KW-1185">Reference proteome</keyword>
<evidence type="ECO:0000256" key="1">
    <source>
        <dbReference type="SAM" id="Phobius"/>
    </source>
</evidence>
<dbReference type="Proteomes" id="UP001157974">
    <property type="component" value="Unassembled WGS sequence"/>
</dbReference>
<feature type="transmembrane region" description="Helical" evidence="1">
    <location>
        <begin position="53"/>
        <end position="73"/>
    </location>
</feature>
<accession>A0AAV8UGV7</accession>